<evidence type="ECO:0000256" key="5">
    <source>
        <dbReference type="ARBA" id="ARBA00022842"/>
    </source>
</evidence>
<dbReference type="GO" id="GO:0046872">
    <property type="term" value="F:metal ion binding"/>
    <property type="evidence" value="ECO:0007669"/>
    <property type="project" value="UniProtKB-KW"/>
</dbReference>
<dbReference type="SUPFAM" id="SSF53448">
    <property type="entry name" value="Nucleotide-diphospho-sugar transferases"/>
    <property type="match status" value="1"/>
</dbReference>
<dbReference type="GO" id="GO:1902758">
    <property type="term" value="P:bis(molybdopterin guanine dinucleotide)molybdenum biosynthetic process"/>
    <property type="evidence" value="ECO:0007669"/>
    <property type="project" value="TreeGrafter"/>
</dbReference>
<organism evidence="10 11">
    <name type="scientific">Caenimonas koreensis DSM 17982</name>
    <dbReference type="NCBI Taxonomy" id="1121255"/>
    <lineage>
        <taxon>Bacteria</taxon>
        <taxon>Pseudomonadati</taxon>
        <taxon>Pseudomonadota</taxon>
        <taxon>Betaproteobacteria</taxon>
        <taxon>Burkholderiales</taxon>
        <taxon>Comamonadaceae</taxon>
        <taxon>Caenimonas</taxon>
    </lineage>
</organism>
<feature type="binding site" evidence="8">
    <location>
        <position position="25"/>
    </location>
    <ligand>
        <name>GTP</name>
        <dbReference type="ChEBI" id="CHEBI:37565"/>
    </ligand>
</feature>
<gene>
    <name evidence="8 10" type="primary">mobA</name>
    <name evidence="10" type="ORF">GHT07_00650</name>
</gene>
<evidence type="ECO:0000259" key="9">
    <source>
        <dbReference type="Pfam" id="PF12804"/>
    </source>
</evidence>
<comment type="catalytic activity">
    <reaction evidence="8">
        <text>Mo-molybdopterin + GTP + H(+) = Mo-molybdopterin guanine dinucleotide + diphosphate</text>
        <dbReference type="Rhea" id="RHEA:34243"/>
        <dbReference type="ChEBI" id="CHEBI:15378"/>
        <dbReference type="ChEBI" id="CHEBI:33019"/>
        <dbReference type="ChEBI" id="CHEBI:37565"/>
        <dbReference type="ChEBI" id="CHEBI:71302"/>
        <dbReference type="ChEBI" id="CHEBI:71310"/>
        <dbReference type="EC" id="2.7.7.77"/>
    </reaction>
</comment>
<evidence type="ECO:0000256" key="3">
    <source>
        <dbReference type="ARBA" id="ARBA00022723"/>
    </source>
</evidence>
<dbReference type="CDD" id="cd02503">
    <property type="entry name" value="MobA"/>
    <property type="match status" value="1"/>
</dbReference>
<dbReference type="NCBIfam" id="TIGR02665">
    <property type="entry name" value="molyb_mobA"/>
    <property type="match status" value="1"/>
</dbReference>
<dbReference type="EC" id="2.7.7.77" evidence="8"/>
<name>A0A844AP29_9BURK</name>
<comment type="caution">
    <text evidence="8">Lacks conserved residue(s) required for the propagation of feature annotation.</text>
</comment>
<comment type="similarity">
    <text evidence="8">Belongs to the MobA family.</text>
</comment>
<sequence>MIDASAITGVVLAGGRGERMGGVDKGLQDFNGVPLAQHALLRLRPQVGPVGISANRNLDVYESFGVPVWRDGIDGYPGPLAGMLAALDHCETPWLVTAPCDSPDFPPDYVARLGRAALAQDADMAVVLAREEEAPAGSHDSDWRVQPVFCLLRARLRASLAAYLHGGGRKVQDWAASHHTVQVPFDGPGDRSAFTNANTAAQLQQLRRA</sequence>
<evidence type="ECO:0000256" key="1">
    <source>
        <dbReference type="ARBA" id="ARBA00022490"/>
    </source>
</evidence>
<keyword evidence="3 8" id="KW-0479">Metal-binding</keyword>
<keyword evidence="1 8" id="KW-0963">Cytoplasm</keyword>
<comment type="cofactor">
    <cofactor evidence="8">
        <name>Mg(2+)</name>
        <dbReference type="ChEBI" id="CHEBI:18420"/>
    </cofactor>
</comment>
<dbReference type="InterPro" id="IPR029044">
    <property type="entry name" value="Nucleotide-diphossugar_trans"/>
</dbReference>
<keyword evidence="4 8" id="KW-0547">Nucleotide-binding</keyword>
<evidence type="ECO:0000256" key="7">
    <source>
        <dbReference type="ARBA" id="ARBA00023150"/>
    </source>
</evidence>
<dbReference type="InterPro" id="IPR025877">
    <property type="entry name" value="MobA-like_NTP_Trfase"/>
</dbReference>
<dbReference type="Pfam" id="PF12804">
    <property type="entry name" value="NTP_transf_3"/>
    <property type="match status" value="1"/>
</dbReference>
<feature type="binding site" evidence="8">
    <location>
        <position position="101"/>
    </location>
    <ligand>
        <name>GTP</name>
        <dbReference type="ChEBI" id="CHEBI:37565"/>
    </ligand>
</feature>
<dbReference type="EMBL" id="WJBU01000001">
    <property type="protein sequence ID" value="MRD45770.1"/>
    <property type="molecule type" value="Genomic_DNA"/>
</dbReference>
<dbReference type="GO" id="GO:0061603">
    <property type="term" value="F:molybdenum cofactor guanylyltransferase activity"/>
    <property type="evidence" value="ECO:0007669"/>
    <property type="project" value="UniProtKB-EC"/>
</dbReference>
<dbReference type="HAMAP" id="MF_00316">
    <property type="entry name" value="MobA"/>
    <property type="match status" value="1"/>
</dbReference>
<dbReference type="PANTHER" id="PTHR19136">
    <property type="entry name" value="MOLYBDENUM COFACTOR GUANYLYLTRANSFERASE"/>
    <property type="match status" value="1"/>
</dbReference>
<feature type="domain" description="MobA-like NTP transferase" evidence="9">
    <location>
        <begin position="9"/>
        <end position="173"/>
    </location>
</feature>
<dbReference type="InterPro" id="IPR013482">
    <property type="entry name" value="Molybde_CF_guanTrfase"/>
</dbReference>
<comment type="subcellular location">
    <subcellularLocation>
        <location evidence="8">Cytoplasm</location>
    </subcellularLocation>
</comment>
<proteinExistence type="inferred from homology"/>
<dbReference type="GO" id="GO:0005737">
    <property type="term" value="C:cytoplasm"/>
    <property type="evidence" value="ECO:0007669"/>
    <property type="project" value="UniProtKB-SubCell"/>
</dbReference>
<evidence type="ECO:0000256" key="8">
    <source>
        <dbReference type="HAMAP-Rule" id="MF_00316"/>
    </source>
</evidence>
<keyword evidence="6 8" id="KW-0342">GTP-binding</keyword>
<feature type="binding site" evidence="8">
    <location>
        <position position="71"/>
    </location>
    <ligand>
        <name>GTP</name>
        <dbReference type="ChEBI" id="CHEBI:37565"/>
    </ligand>
</feature>
<dbReference type="PANTHER" id="PTHR19136:SF81">
    <property type="entry name" value="MOLYBDENUM COFACTOR GUANYLYLTRANSFERASE"/>
    <property type="match status" value="1"/>
</dbReference>
<dbReference type="AlphaFoldDB" id="A0A844AP29"/>
<comment type="function">
    <text evidence="8">Transfers a GMP moiety from GTP to Mo-molybdopterin (Mo-MPT) cofactor (Moco or molybdenum cofactor) to form Mo-molybdopterin guanine dinucleotide (Mo-MGD) cofactor.</text>
</comment>
<keyword evidence="10" id="KW-0548">Nucleotidyltransferase</keyword>
<dbReference type="Proteomes" id="UP000487350">
    <property type="component" value="Unassembled WGS sequence"/>
</dbReference>
<keyword evidence="7 8" id="KW-0501">Molybdenum cofactor biosynthesis</keyword>
<evidence type="ECO:0000256" key="2">
    <source>
        <dbReference type="ARBA" id="ARBA00022679"/>
    </source>
</evidence>
<comment type="caution">
    <text evidence="10">The sequence shown here is derived from an EMBL/GenBank/DDBJ whole genome shotgun (WGS) entry which is preliminary data.</text>
</comment>
<keyword evidence="2 8" id="KW-0808">Transferase</keyword>
<evidence type="ECO:0000313" key="11">
    <source>
        <dbReference type="Proteomes" id="UP000487350"/>
    </source>
</evidence>
<dbReference type="RefSeq" id="WP_323740721.1">
    <property type="nucleotide sequence ID" value="NZ_WJBU01000001.1"/>
</dbReference>
<comment type="subunit">
    <text evidence="8">Monomer.</text>
</comment>
<evidence type="ECO:0000256" key="4">
    <source>
        <dbReference type="ARBA" id="ARBA00022741"/>
    </source>
</evidence>
<feature type="binding site" evidence="8">
    <location>
        <begin position="12"/>
        <end position="14"/>
    </location>
    <ligand>
        <name>GTP</name>
        <dbReference type="ChEBI" id="CHEBI:37565"/>
    </ligand>
</feature>
<protein>
    <recommendedName>
        <fullName evidence="8">Molybdenum cofactor guanylyltransferase</fullName>
        <shortName evidence="8">MoCo guanylyltransferase</shortName>
        <ecNumber evidence="8">2.7.7.77</ecNumber>
    </recommendedName>
    <alternativeName>
        <fullName evidence="8">GTP:molybdopterin guanylyltransferase</fullName>
    </alternativeName>
    <alternativeName>
        <fullName evidence="8">Mo-MPT guanylyltransferase</fullName>
    </alternativeName>
    <alternativeName>
        <fullName evidence="8">Molybdopterin guanylyltransferase</fullName>
    </alternativeName>
    <alternativeName>
        <fullName evidence="8">Molybdopterin-guanine dinucleotide synthase</fullName>
        <shortName evidence="8">MGD synthase</shortName>
    </alternativeName>
</protein>
<evidence type="ECO:0000313" key="10">
    <source>
        <dbReference type="EMBL" id="MRD45770.1"/>
    </source>
</evidence>
<evidence type="ECO:0000256" key="6">
    <source>
        <dbReference type="ARBA" id="ARBA00023134"/>
    </source>
</evidence>
<keyword evidence="5 8" id="KW-0460">Magnesium</keyword>
<comment type="domain">
    <text evidence="8">The N-terminal domain determines nucleotide recognition and specific binding, while the C-terminal domain determines the specific binding to the target protein.</text>
</comment>
<keyword evidence="11" id="KW-1185">Reference proteome</keyword>
<feature type="binding site" evidence="8">
    <location>
        <position position="101"/>
    </location>
    <ligand>
        <name>Mg(2+)</name>
        <dbReference type="ChEBI" id="CHEBI:18420"/>
    </ligand>
</feature>
<dbReference type="Gene3D" id="3.90.550.10">
    <property type="entry name" value="Spore Coat Polysaccharide Biosynthesis Protein SpsA, Chain A"/>
    <property type="match status" value="1"/>
</dbReference>
<reference evidence="10 11" key="1">
    <citation type="submission" date="2019-11" db="EMBL/GenBank/DDBJ databases">
        <title>Caenimonas koreensis gen. nov., sp. nov., isolated from activated sludge.</title>
        <authorList>
            <person name="Seung H.R."/>
        </authorList>
    </citation>
    <scope>NUCLEOTIDE SEQUENCE [LARGE SCALE GENOMIC DNA]</scope>
    <source>
        <strain evidence="10 11">EMB320</strain>
    </source>
</reference>
<dbReference type="GO" id="GO:0005525">
    <property type="term" value="F:GTP binding"/>
    <property type="evidence" value="ECO:0007669"/>
    <property type="project" value="UniProtKB-UniRule"/>
</dbReference>
<accession>A0A844AP29</accession>